<dbReference type="EC" id="6.1.1.15" evidence="2"/>
<evidence type="ECO:0000313" key="11">
    <source>
        <dbReference type="EMBL" id="KUI60470.1"/>
    </source>
</evidence>
<dbReference type="InterPro" id="IPR002316">
    <property type="entry name" value="Pro-tRNA-ligase_IIa"/>
</dbReference>
<dbReference type="InterPro" id="IPR002314">
    <property type="entry name" value="aa-tRNA-synt_IIb"/>
</dbReference>
<evidence type="ECO:0000256" key="5">
    <source>
        <dbReference type="ARBA" id="ARBA00022840"/>
    </source>
</evidence>
<keyword evidence="4" id="KW-0547">Nucleotide-binding</keyword>
<dbReference type="Gene3D" id="3.30.930.10">
    <property type="entry name" value="Bira Bifunctional Protein, Domain 2"/>
    <property type="match status" value="2"/>
</dbReference>
<dbReference type="InterPro" id="IPR045864">
    <property type="entry name" value="aa-tRNA-synth_II/BPL/LPL"/>
</dbReference>
<comment type="similarity">
    <text evidence="1">Belongs to the class-II aminoacyl-tRNA synthetase family.</text>
</comment>
<dbReference type="PROSITE" id="PS50862">
    <property type="entry name" value="AA_TRNA_LIGASE_II"/>
    <property type="match status" value="1"/>
</dbReference>
<dbReference type="InterPro" id="IPR006195">
    <property type="entry name" value="aa-tRNA-synth_II"/>
</dbReference>
<evidence type="ECO:0000313" key="12">
    <source>
        <dbReference type="Proteomes" id="UP000078576"/>
    </source>
</evidence>
<protein>
    <recommendedName>
        <fullName evidence="2">proline--tRNA ligase</fullName>
        <ecNumber evidence="2">6.1.1.15</ecNumber>
    </recommendedName>
    <alternativeName>
        <fullName evidence="8">Prolyl-tRNA synthetase</fullName>
    </alternativeName>
</protein>
<keyword evidence="3 11" id="KW-0436">Ligase</keyword>
<gene>
    <name evidence="11" type="ORF">VP1G_07663</name>
</gene>
<dbReference type="InterPro" id="IPR004500">
    <property type="entry name" value="Pro-tRNA-synth_IIa_bac-type"/>
</dbReference>
<dbReference type="Gene3D" id="3.40.50.800">
    <property type="entry name" value="Anticodon-binding domain"/>
    <property type="match status" value="1"/>
</dbReference>
<comment type="catalytic activity">
    <reaction evidence="9">
        <text>tRNA(Pro) + L-proline + ATP = L-prolyl-tRNA(Pro) + AMP + diphosphate</text>
        <dbReference type="Rhea" id="RHEA:14305"/>
        <dbReference type="Rhea" id="RHEA-COMP:9700"/>
        <dbReference type="Rhea" id="RHEA-COMP:9702"/>
        <dbReference type="ChEBI" id="CHEBI:30616"/>
        <dbReference type="ChEBI" id="CHEBI:33019"/>
        <dbReference type="ChEBI" id="CHEBI:60039"/>
        <dbReference type="ChEBI" id="CHEBI:78442"/>
        <dbReference type="ChEBI" id="CHEBI:78532"/>
        <dbReference type="ChEBI" id="CHEBI:456215"/>
        <dbReference type="EC" id="6.1.1.15"/>
    </reaction>
</comment>
<keyword evidence="5" id="KW-0067">ATP-binding</keyword>
<keyword evidence="7" id="KW-0030">Aminoacyl-tRNA synthetase</keyword>
<evidence type="ECO:0000256" key="2">
    <source>
        <dbReference type="ARBA" id="ARBA00012831"/>
    </source>
</evidence>
<dbReference type="GO" id="GO:0005739">
    <property type="term" value="C:mitochondrion"/>
    <property type="evidence" value="ECO:0007669"/>
    <property type="project" value="TreeGrafter"/>
</dbReference>
<dbReference type="STRING" id="694573.A0A194V934"/>
<evidence type="ECO:0000256" key="6">
    <source>
        <dbReference type="ARBA" id="ARBA00022917"/>
    </source>
</evidence>
<evidence type="ECO:0000256" key="8">
    <source>
        <dbReference type="ARBA" id="ARBA00029731"/>
    </source>
</evidence>
<dbReference type="InterPro" id="IPR036621">
    <property type="entry name" value="Anticodon-bd_dom_sf"/>
</dbReference>
<evidence type="ECO:0000256" key="3">
    <source>
        <dbReference type="ARBA" id="ARBA00022598"/>
    </source>
</evidence>
<keyword evidence="6" id="KW-0648">Protein biosynthesis</keyword>
<dbReference type="Pfam" id="PF03129">
    <property type="entry name" value="HGTP_anticodon"/>
    <property type="match status" value="1"/>
</dbReference>
<dbReference type="PANTHER" id="PTHR42753:SF2">
    <property type="entry name" value="PROLINE--TRNA LIGASE"/>
    <property type="match status" value="1"/>
</dbReference>
<dbReference type="SUPFAM" id="SSF55681">
    <property type="entry name" value="Class II aaRS and biotin synthetases"/>
    <property type="match status" value="2"/>
</dbReference>
<evidence type="ECO:0000256" key="4">
    <source>
        <dbReference type="ARBA" id="ARBA00022741"/>
    </source>
</evidence>
<dbReference type="OrthoDB" id="10267474at2759"/>
<dbReference type="GO" id="GO:0005524">
    <property type="term" value="F:ATP binding"/>
    <property type="evidence" value="ECO:0007669"/>
    <property type="project" value="UniProtKB-KW"/>
</dbReference>
<feature type="domain" description="Aminoacyl-transfer RNA synthetases class-II family profile" evidence="10">
    <location>
        <begin position="1"/>
        <end position="418"/>
    </location>
</feature>
<dbReference type="PRINTS" id="PR01046">
    <property type="entry name" value="TRNASYNTHPRO"/>
</dbReference>
<evidence type="ECO:0000256" key="1">
    <source>
        <dbReference type="ARBA" id="ARBA00008226"/>
    </source>
</evidence>
<sequence>MRTLGASRVQLSAISSEALWEQSGRLSKIGSELFRLTDRKEGRYLLAPTHEEEITTLVARSVKSYKNLPLRLYQITQKYRDELRPRHGLLRGREFIMKDMYTFDYSAEAALETYEQVREAYSQIFIKEMKLPILVAQASSGDMGGNLSHEYHIPTSLGEDHVINCNSCGYVANEELAESRLPQGEADMAAVELKAWRGISKDRKTLVNVWYDANQASEEQISTHAVKQVFPELDSGLEDPKPFWDAEVIRSSTTAEAPIRVINLLDCRLPKTELVRRIQDRLIGMPPGYEALDQDSSRTFTQNLSLPADLNPQEETVNFLRIKDDDPCPRCDDGTLKVQKAIELGHTFHLGTRYSEPLNAIVTVPSRLLSTTTTKAGEKPANGEQTVPIQMGCHGIGISRIMGAVADHLADERGLNWPRVIAPYDVVLVYNSKDKGLERDAETLYDSLTADVFKSPPLDAIIDDRADNSLGWKLKDADLVGYPVIVVLGREWKTSGRLEVQCRRLGYKEFVDSYSLKSCVTDLVNQL</sequence>
<dbReference type="GO" id="GO:0004827">
    <property type="term" value="F:proline-tRNA ligase activity"/>
    <property type="evidence" value="ECO:0007669"/>
    <property type="project" value="UniProtKB-EC"/>
</dbReference>
<proteinExistence type="inferred from homology"/>
<evidence type="ECO:0000259" key="10">
    <source>
        <dbReference type="PROSITE" id="PS50862"/>
    </source>
</evidence>
<dbReference type="NCBIfam" id="TIGR00409">
    <property type="entry name" value="proS_fam_II"/>
    <property type="match status" value="1"/>
</dbReference>
<reference evidence="12" key="1">
    <citation type="submission" date="2014-12" db="EMBL/GenBank/DDBJ databases">
        <title>Genome Sequence of Valsa Canker Pathogens Uncovers a Specific Adaption of Colonization on Woody Bark.</title>
        <authorList>
            <person name="Yin Z."/>
            <person name="Liu H."/>
            <person name="Gao X."/>
            <person name="Li Z."/>
            <person name="Song N."/>
            <person name="Ke X."/>
            <person name="Dai Q."/>
            <person name="Wu Y."/>
            <person name="Sun Y."/>
            <person name="Xu J.-R."/>
            <person name="Kang Z.K."/>
            <person name="Wang L."/>
            <person name="Huang L."/>
        </authorList>
    </citation>
    <scope>NUCLEOTIDE SEQUENCE [LARGE SCALE GENOMIC DNA]</scope>
    <source>
        <strain evidence="12">SXYL134</strain>
    </source>
</reference>
<keyword evidence="12" id="KW-1185">Reference proteome</keyword>
<dbReference type="GO" id="GO:0006433">
    <property type="term" value="P:prolyl-tRNA aminoacylation"/>
    <property type="evidence" value="ECO:0007669"/>
    <property type="project" value="InterPro"/>
</dbReference>
<dbReference type="PANTHER" id="PTHR42753">
    <property type="entry name" value="MITOCHONDRIAL RIBOSOME PROTEIN L39/PROLYL-TRNA LIGASE FAMILY MEMBER"/>
    <property type="match status" value="1"/>
</dbReference>
<name>A0A194V934_CYTMA</name>
<evidence type="ECO:0000256" key="7">
    <source>
        <dbReference type="ARBA" id="ARBA00023146"/>
    </source>
</evidence>
<dbReference type="SUPFAM" id="SSF52954">
    <property type="entry name" value="Class II aaRS ABD-related"/>
    <property type="match status" value="1"/>
</dbReference>
<dbReference type="InterPro" id="IPR004154">
    <property type="entry name" value="Anticodon-bd"/>
</dbReference>
<evidence type="ECO:0000256" key="9">
    <source>
        <dbReference type="ARBA" id="ARBA00047671"/>
    </source>
</evidence>
<dbReference type="Pfam" id="PF00587">
    <property type="entry name" value="tRNA-synt_2b"/>
    <property type="match status" value="1"/>
</dbReference>
<organism evidence="11 12">
    <name type="scientific">Cytospora mali</name>
    <name type="common">Apple Valsa canker fungus</name>
    <name type="synonym">Valsa mali</name>
    <dbReference type="NCBI Taxonomy" id="578113"/>
    <lineage>
        <taxon>Eukaryota</taxon>
        <taxon>Fungi</taxon>
        <taxon>Dikarya</taxon>
        <taxon>Ascomycota</taxon>
        <taxon>Pezizomycotina</taxon>
        <taxon>Sordariomycetes</taxon>
        <taxon>Sordariomycetidae</taxon>
        <taxon>Diaporthales</taxon>
        <taxon>Cytosporaceae</taxon>
        <taxon>Cytospora</taxon>
    </lineage>
</organism>
<dbReference type="Proteomes" id="UP000078576">
    <property type="component" value="Unassembled WGS sequence"/>
</dbReference>
<dbReference type="EMBL" id="KN714751">
    <property type="protein sequence ID" value="KUI60470.1"/>
    <property type="molecule type" value="Genomic_DNA"/>
</dbReference>
<dbReference type="AlphaFoldDB" id="A0A194V934"/>
<accession>A0A194V934</accession>
<dbReference type="InterPro" id="IPR050062">
    <property type="entry name" value="Pro-tRNA_synthetase"/>
</dbReference>